<dbReference type="Proteomes" id="UP000886476">
    <property type="component" value="Unassembled WGS sequence"/>
</dbReference>
<name>A0ABX2CN26_9BRAD</name>
<accession>A0ABX2CN26</accession>
<protein>
    <recommendedName>
        <fullName evidence="3">DUF4262 domain-containing protein</fullName>
    </recommendedName>
</protein>
<reference evidence="1" key="1">
    <citation type="submission" date="2020-05" db="EMBL/GenBank/DDBJ databases">
        <title>Nod-independent and nitrogen-fixing Bradyrhizobium aeschynomene sp. nov. isolated from nodules of Aeschynomene indica.</title>
        <authorList>
            <person name="Zhang Z."/>
        </authorList>
    </citation>
    <scope>NUCLEOTIDE SEQUENCE</scope>
    <source>
        <strain evidence="1">83012</strain>
    </source>
</reference>
<organism evidence="1 2">
    <name type="scientific">Bradyrhizobium aeschynomenes</name>
    <dbReference type="NCBI Taxonomy" id="2734909"/>
    <lineage>
        <taxon>Bacteria</taxon>
        <taxon>Pseudomonadati</taxon>
        <taxon>Pseudomonadota</taxon>
        <taxon>Alphaproteobacteria</taxon>
        <taxon>Hyphomicrobiales</taxon>
        <taxon>Nitrobacteraceae</taxon>
        <taxon>Bradyrhizobium</taxon>
    </lineage>
</organism>
<dbReference type="EMBL" id="JABFDN010000012">
    <property type="protein sequence ID" value="NPU68662.1"/>
    <property type="molecule type" value="Genomic_DNA"/>
</dbReference>
<keyword evidence="2" id="KW-1185">Reference proteome</keyword>
<evidence type="ECO:0000313" key="1">
    <source>
        <dbReference type="EMBL" id="NPU68662.1"/>
    </source>
</evidence>
<sequence length="257" mass="28658">MTSPLTDWPRPHYVAGGPNAFLCYVVYGWVDIDRPFSRGTYRSRGLPEGLDLMGYGPTVQPMVVSRFRTGYAWGRLVAQDPDLAAVVAAQDFCLVVRGDVTDPPTLSYFRDVIGLLTFCLDAGGVAIYDPQILKWWSPAEWRARAFGVGHCEPRQHVVTFVSPEQDGSAWFHTRGMRKFGRPDVSIHGVRAEHRAAIIDLVNRFIDLLAFGGLVPDGQEIRMSTLPAGMTCWRRGSEEDPSFSNEHLEIEWPGGKSC</sequence>
<dbReference type="RefSeq" id="WP_172113722.1">
    <property type="nucleotide sequence ID" value="NZ_JABFDN010000012.1"/>
</dbReference>
<gene>
    <name evidence="1" type="ORF">HL667_26925</name>
</gene>
<comment type="caution">
    <text evidence="1">The sequence shown here is derived from an EMBL/GenBank/DDBJ whole genome shotgun (WGS) entry which is preliminary data.</text>
</comment>
<proteinExistence type="predicted"/>
<evidence type="ECO:0008006" key="3">
    <source>
        <dbReference type="Google" id="ProtNLM"/>
    </source>
</evidence>
<evidence type="ECO:0000313" key="2">
    <source>
        <dbReference type="Proteomes" id="UP000886476"/>
    </source>
</evidence>